<dbReference type="GeneID" id="54558789"/>
<evidence type="ECO:0000313" key="4">
    <source>
        <dbReference type="EMBL" id="KAF2168701.1"/>
    </source>
</evidence>
<evidence type="ECO:0008006" key="6">
    <source>
        <dbReference type="Google" id="ProtNLM"/>
    </source>
</evidence>
<name>A0A6A6CNT0_ZASCE</name>
<organism evidence="4 5">
    <name type="scientific">Zasmidium cellare ATCC 36951</name>
    <dbReference type="NCBI Taxonomy" id="1080233"/>
    <lineage>
        <taxon>Eukaryota</taxon>
        <taxon>Fungi</taxon>
        <taxon>Dikarya</taxon>
        <taxon>Ascomycota</taxon>
        <taxon>Pezizomycotina</taxon>
        <taxon>Dothideomycetes</taxon>
        <taxon>Dothideomycetidae</taxon>
        <taxon>Mycosphaerellales</taxon>
        <taxon>Mycosphaerellaceae</taxon>
        <taxon>Zasmidium</taxon>
    </lineage>
</organism>
<proteinExistence type="predicted"/>
<accession>A0A6A6CNT0</accession>
<comment type="subcellular location">
    <subcellularLocation>
        <location evidence="1">Nucleus</location>
    </subcellularLocation>
</comment>
<feature type="region of interest" description="Disordered" evidence="3">
    <location>
        <begin position="1"/>
        <end position="45"/>
    </location>
</feature>
<protein>
    <recommendedName>
        <fullName evidence="6">Transcription factor domain-containing protein</fullName>
    </recommendedName>
</protein>
<reference evidence="4" key="1">
    <citation type="journal article" date="2020" name="Stud. Mycol.">
        <title>101 Dothideomycetes genomes: a test case for predicting lifestyles and emergence of pathogens.</title>
        <authorList>
            <person name="Haridas S."/>
            <person name="Albert R."/>
            <person name="Binder M."/>
            <person name="Bloem J."/>
            <person name="Labutti K."/>
            <person name="Salamov A."/>
            <person name="Andreopoulos B."/>
            <person name="Baker S."/>
            <person name="Barry K."/>
            <person name="Bills G."/>
            <person name="Bluhm B."/>
            <person name="Cannon C."/>
            <person name="Castanera R."/>
            <person name="Culley D."/>
            <person name="Daum C."/>
            <person name="Ezra D."/>
            <person name="Gonzalez J."/>
            <person name="Henrissat B."/>
            <person name="Kuo A."/>
            <person name="Liang C."/>
            <person name="Lipzen A."/>
            <person name="Lutzoni F."/>
            <person name="Magnuson J."/>
            <person name="Mondo S."/>
            <person name="Nolan M."/>
            <person name="Ohm R."/>
            <person name="Pangilinan J."/>
            <person name="Park H.-J."/>
            <person name="Ramirez L."/>
            <person name="Alfaro M."/>
            <person name="Sun H."/>
            <person name="Tritt A."/>
            <person name="Yoshinaga Y."/>
            <person name="Zwiers L.-H."/>
            <person name="Turgeon B."/>
            <person name="Goodwin S."/>
            <person name="Spatafora J."/>
            <person name="Crous P."/>
            <person name="Grigoriev I."/>
        </authorList>
    </citation>
    <scope>NUCLEOTIDE SEQUENCE</scope>
    <source>
        <strain evidence="4">ATCC 36951</strain>
    </source>
</reference>
<evidence type="ECO:0000313" key="5">
    <source>
        <dbReference type="Proteomes" id="UP000799537"/>
    </source>
</evidence>
<dbReference type="RefSeq" id="XP_033669590.1">
    <property type="nucleotide sequence ID" value="XM_033805517.1"/>
</dbReference>
<dbReference type="PANTHER" id="PTHR31001:SF76">
    <property type="entry name" value="ZN(2)-C6 FUNGAL-TYPE DOMAIN-CONTAINING PROTEIN"/>
    <property type="match status" value="1"/>
</dbReference>
<keyword evidence="5" id="KW-1185">Reference proteome</keyword>
<evidence type="ECO:0000256" key="1">
    <source>
        <dbReference type="ARBA" id="ARBA00004123"/>
    </source>
</evidence>
<feature type="compositionally biased region" description="Polar residues" evidence="3">
    <location>
        <begin position="1"/>
        <end position="23"/>
    </location>
</feature>
<evidence type="ECO:0000256" key="3">
    <source>
        <dbReference type="SAM" id="MobiDB-lite"/>
    </source>
</evidence>
<dbReference type="OrthoDB" id="3639759at2759"/>
<keyword evidence="2" id="KW-0539">Nucleus</keyword>
<dbReference type="AlphaFoldDB" id="A0A6A6CNT0"/>
<dbReference type="Proteomes" id="UP000799537">
    <property type="component" value="Unassembled WGS sequence"/>
</dbReference>
<gene>
    <name evidence="4" type="ORF">M409DRAFT_20718</name>
</gene>
<dbReference type="GO" id="GO:0005634">
    <property type="term" value="C:nucleus"/>
    <property type="evidence" value="ECO:0007669"/>
    <property type="project" value="UniProtKB-SubCell"/>
</dbReference>
<dbReference type="CDD" id="cd12148">
    <property type="entry name" value="fungal_TF_MHR"/>
    <property type="match status" value="1"/>
</dbReference>
<sequence length="585" mass="65890">MSSLRTETTTLSQHPAGPSSSSGMLPRPECDRSASTSESSEAWRYARPTASKPGYDFTPYQLEQLRKIGPEPAGNSVSLLPQAISAVNYCRIEGFLQSLLPSVAHIWRLVDYHEQYLLWYHCCYHGPTFRSELQSLIRVQNGQEVLDVANLDLQWLALLFSIMTGSLTCTVEARIQDWGFSQLEVASLSTQWYKAVIACLDHGEWTVQHDRRSVQAVATLTMSAHALGSSGELAVLLASAVKIAQNIALDRLEYDGEVEHVYGSSSAEQRHHALQRDLGRKLWSQLCVQDWMSAPSARNYMINPLHFTTTRPSSRDYLTMEFIPETFPTYISYGNYLFDIAKLVVLHHDATLQSITPFTKYQQVLEYDKRMRILATKEMPRYFHVVEPIDSLWPEWVHWARSSLTVSFSHKIIMIHRDFIKASFSDPAYTTTRVTCVAAAKTILSEASKAKSMNGPIIWIDKAFCILAALVLCLDIRHRVESEPELARHESLVRECIEQLSLFKSSAIAVQGVKVLSESLANSSRPSNHTRSVIQNIEGFEMGSSTLISNESPARVERGERRTVEIFPPQSGLSSKALLELFSLR</sequence>
<dbReference type="InterPro" id="IPR050613">
    <property type="entry name" value="Sec_Metabolite_Reg"/>
</dbReference>
<dbReference type="EMBL" id="ML993589">
    <property type="protein sequence ID" value="KAF2168701.1"/>
    <property type="molecule type" value="Genomic_DNA"/>
</dbReference>
<dbReference type="PANTHER" id="PTHR31001">
    <property type="entry name" value="UNCHARACTERIZED TRANSCRIPTIONAL REGULATORY PROTEIN"/>
    <property type="match status" value="1"/>
</dbReference>
<evidence type="ECO:0000256" key="2">
    <source>
        <dbReference type="ARBA" id="ARBA00023242"/>
    </source>
</evidence>